<evidence type="ECO:0000313" key="2">
    <source>
        <dbReference type="Proteomes" id="UP000727407"/>
    </source>
</evidence>
<dbReference type="Proteomes" id="UP000727407">
    <property type="component" value="Unassembled WGS sequence"/>
</dbReference>
<organism evidence="1 2">
    <name type="scientific">Clarias magur</name>
    <name type="common">Asian catfish</name>
    <name type="synonym">Macropteronotus magur</name>
    <dbReference type="NCBI Taxonomy" id="1594786"/>
    <lineage>
        <taxon>Eukaryota</taxon>
        <taxon>Metazoa</taxon>
        <taxon>Chordata</taxon>
        <taxon>Craniata</taxon>
        <taxon>Vertebrata</taxon>
        <taxon>Euteleostomi</taxon>
        <taxon>Actinopterygii</taxon>
        <taxon>Neopterygii</taxon>
        <taxon>Teleostei</taxon>
        <taxon>Ostariophysi</taxon>
        <taxon>Siluriformes</taxon>
        <taxon>Clariidae</taxon>
        <taxon>Clarias</taxon>
    </lineage>
</organism>
<accession>A0A8J4X0S7</accession>
<comment type="caution">
    <text evidence="1">The sequence shown here is derived from an EMBL/GenBank/DDBJ whole genome shotgun (WGS) entry which is preliminary data.</text>
</comment>
<proteinExistence type="predicted"/>
<gene>
    <name evidence="1" type="ORF">DAT39_010764</name>
</gene>
<dbReference type="OrthoDB" id="8931382at2759"/>
<keyword evidence="2" id="KW-1185">Reference proteome</keyword>
<sequence length="73" mass="8378">DLLQNFSLFYETANKEKQDEGILRLVNISLPKRIRVSPNAGKRPRNLSITYFLLREGSIERVPVCKATFISVL</sequence>
<feature type="non-terminal residue" evidence="1">
    <location>
        <position position="73"/>
    </location>
</feature>
<reference evidence="1" key="1">
    <citation type="submission" date="2020-07" db="EMBL/GenBank/DDBJ databases">
        <title>Clarias magur genome sequencing, assembly and annotation.</title>
        <authorList>
            <person name="Kushwaha B."/>
            <person name="Kumar R."/>
            <person name="Das P."/>
            <person name="Joshi C.G."/>
            <person name="Kumar D."/>
            <person name="Nagpure N.S."/>
            <person name="Pandey M."/>
            <person name="Agarwal S."/>
            <person name="Srivastava S."/>
            <person name="Singh M."/>
            <person name="Sahoo L."/>
            <person name="Jayasankar P."/>
            <person name="Meher P.K."/>
            <person name="Koringa P.G."/>
            <person name="Iquebal M.A."/>
            <person name="Das S.P."/>
            <person name="Bit A."/>
            <person name="Patnaik S."/>
            <person name="Patel N."/>
            <person name="Shah T.M."/>
            <person name="Hinsu A."/>
            <person name="Jena J.K."/>
        </authorList>
    </citation>
    <scope>NUCLEOTIDE SEQUENCE</scope>
    <source>
        <strain evidence="1">CIFAMagur01</strain>
        <tissue evidence="1">Testis</tissue>
    </source>
</reference>
<feature type="non-terminal residue" evidence="1">
    <location>
        <position position="1"/>
    </location>
</feature>
<dbReference type="EMBL" id="QNUK01000164">
    <property type="protein sequence ID" value="KAF5899522.1"/>
    <property type="molecule type" value="Genomic_DNA"/>
</dbReference>
<evidence type="ECO:0000313" key="1">
    <source>
        <dbReference type="EMBL" id="KAF5899522.1"/>
    </source>
</evidence>
<protein>
    <submittedName>
        <fullName evidence="1">Uncharacterized protein</fullName>
    </submittedName>
</protein>
<dbReference type="AlphaFoldDB" id="A0A8J4X0S7"/>
<name>A0A8J4X0S7_CLAMG</name>